<sequence>MFRRLVVLLEEWLCCHQLWSRVSCVAREDADSRFAEERVTFAFSVHPKLMLKARREEDYGPRTRRGTGQCCPPEGSTKVLSGSLG</sequence>
<organism evidence="2 3">
    <name type="scientific">Portunus trituberculatus</name>
    <name type="common">Swimming crab</name>
    <name type="synonym">Neptunus trituberculatus</name>
    <dbReference type="NCBI Taxonomy" id="210409"/>
    <lineage>
        <taxon>Eukaryota</taxon>
        <taxon>Metazoa</taxon>
        <taxon>Ecdysozoa</taxon>
        <taxon>Arthropoda</taxon>
        <taxon>Crustacea</taxon>
        <taxon>Multicrustacea</taxon>
        <taxon>Malacostraca</taxon>
        <taxon>Eumalacostraca</taxon>
        <taxon>Eucarida</taxon>
        <taxon>Decapoda</taxon>
        <taxon>Pleocyemata</taxon>
        <taxon>Brachyura</taxon>
        <taxon>Eubrachyura</taxon>
        <taxon>Portunoidea</taxon>
        <taxon>Portunidae</taxon>
        <taxon>Portuninae</taxon>
        <taxon>Portunus</taxon>
    </lineage>
</organism>
<protein>
    <submittedName>
        <fullName evidence="2">Uncharacterized protein</fullName>
    </submittedName>
</protein>
<keyword evidence="3" id="KW-1185">Reference proteome</keyword>
<comment type="caution">
    <text evidence="2">The sequence shown here is derived from an EMBL/GenBank/DDBJ whole genome shotgun (WGS) entry which is preliminary data.</text>
</comment>
<evidence type="ECO:0000313" key="3">
    <source>
        <dbReference type="Proteomes" id="UP000324222"/>
    </source>
</evidence>
<feature type="region of interest" description="Disordered" evidence="1">
    <location>
        <begin position="56"/>
        <end position="85"/>
    </location>
</feature>
<gene>
    <name evidence="2" type="ORF">E2C01_003348</name>
</gene>
<dbReference type="EMBL" id="VSRR010000127">
    <property type="protein sequence ID" value="MPC10708.1"/>
    <property type="molecule type" value="Genomic_DNA"/>
</dbReference>
<reference evidence="2 3" key="1">
    <citation type="submission" date="2019-05" db="EMBL/GenBank/DDBJ databases">
        <title>Another draft genome of Portunus trituberculatus and its Hox gene families provides insights of decapod evolution.</title>
        <authorList>
            <person name="Jeong J.-H."/>
            <person name="Song I."/>
            <person name="Kim S."/>
            <person name="Choi T."/>
            <person name="Kim D."/>
            <person name="Ryu S."/>
            <person name="Kim W."/>
        </authorList>
    </citation>
    <scope>NUCLEOTIDE SEQUENCE [LARGE SCALE GENOMIC DNA]</scope>
    <source>
        <tissue evidence="2">Muscle</tissue>
    </source>
</reference>
<dbReference type="Proteomes" id="UP000324222">
    <property type="component" value="Unassembled WGS sequence"/>
</dbReference>
<evidence type="ECO:0000313" key="2">
    <source>
        <dbReference type="EMBL" id="MPC10708.1"/>
    </source>
</evidence>
<accession>A0A5B7CNM4</accession>
<evidence type="ECO:0000256" key="1">
    <source>
        <dbReference type="SAM" id="MobiDB-lite"/>
    </source>
</evidence>
<proteinExistence type="predicted"/>
<dbReference type="AlphaFoldDB" id="A0A5B7CNM4"/>
<name>A0A5B7CNM4_PORTR</name>